<keyword evidence="2" id="KW-0645">Protease</keyword>
<dbReference type="RefSeq" id="WP_343129576.1">
    <property type="nucleotide sequence ID" value="NZ_JBCITK010000001.1"/>
</dbReference>
<protein>
    <submittedName>
        <fullName evidence="5">Peptidase E</fullName>
        <ecNumber evidence="5">3.4.13.21</ecNumber>
    </submittedName>
</protein>
<dbReference type="SUPFAM" id="SSF52317">
    <property type="entry name" value="Class I glutamine amidotransferase-like"/>
    <property type="match status" value="1"/>
</dbReference>
<name>A0ABU9VGW3_9BACI</name>
<keyword evidence="6" id="KW-1185">Reference proteome</keyword>
<comment type="caution">
    <text evidence="5">The sequence shown here is derived from an EMBL/GenBank/DDBJ whole genome shotgun (WGS) entry which is preliminary data.</text>
</comment>
<reference evidence="5 6" key="1">
    <citation type="submission" date="2024-03" db="EMBL/GenBank/DDBJ databases">
        <title>Bacilli Hybrid Assemblies.</title>
        <authorList>
            <person name="Kovac J."/>
        </authorList>
    </citation>
    <scope>NUCLEOTIDE SEQUENCE [LARGE SCALE GENOMIC DNA]</scope>
    <source>
        <strain evidence="5 6">FSL R7-0666</strain>
    </source>
</reference>
<sequence>MRQVIALGGGGFSMEPNNPTLDDYILAQANKPKPKICFIPTAGGDQDGYIARYYRAFKEKSCTPTHLSLFDANFTDLEAFVLEQDIVYVGGGSTRNMMVLWKEWGLDAILVQAYQKGLICAGLSAGAICWFEQGLTDPLNGPLYPINGLGLLKGSVCPHYDGEVKRRPAYERFVHEGKMLEGYAIKDGAALHFIDEELHQSIQSTNRSAGGYEIVRRGTDSTEASKEYS</sequence>
<dbReference type="Proteomes" id="UP001418796">
    <property type="component" value="Unassembled WGS sequence"/>
</dbReference>
<evidence type="ECO:0000313" key="6">
    <source>
        <dbReference type="Proteomes" id="UP001418796"/>
    </source>
</evidence>
<organism evidence="5 6">
    <name type="scientific">Alkalicoccobacillus gibsonii</name>
    <dbReference type="NCBI Taxonomy" id="79881"/>
    <lineage>
        <taxon>Bacteria</taxon>
        <taxon>Bacillati</taxon>
        <taxon>Bacillota</taxon>
        <taxon>Bacilli</taxon>
        <taxon>Bacillales</taxon>
        <taxon>Bacillaceae</taxon>
        <taxon>Alkalicoccobacillus</taxon>
    </lineage>
</organism>
<dbReference type="Gene3D" id="3.40.50.880">
    <property type="match status" value="1"/>
</dbReference>
<accession>A0ABU9VGW3</accession>
<evidence type="ECO:0000256" key="1">
    <source>
        <dbReference type="ARBA" id="ARBA00006534"/>
    </source>
</evidence>
<dbReference type="InterPro" id="IPR005320">
    <property type="entry name" value="Peptidase_S51"/>
</dbReference>
<proteinExistence type="inferred from homology"/>
<keyword evidence="4" id="KW-0720">Serine protease</keyword>
<dbReference type="InterPro" id="IPR029062">
    <property type="entry name" value="Class_I_gatase-like"/>
</dbReference>
<dbReference type="CDD" id="cd03146">
    <property type="entry name" value="GAT1_Peptidase_E"/>
    <property type="match status" value="1"/>
</dbReference>
<gene>
    <name evidence="5" type="ORF">MKY91_04650</name>
</gene>
<evidence type="ECO:0000256" key="3">
    <source>
        <dbReference type="ARBA" id="ARBA00022801"/>
    </source>
</evidence>
<dbReference type="PANTHER" id="PTHR20842:SF0">
    <property type="entry name" value="ALPHA-ASPARTYL DIPEPTIDASE"/>
    <property type="match status" value="1"/>
</dbReference>
<evidence type="ECO:0000313" key="5">
    <source>
        <dbReference type="EMBL" id="MEN0642453.1"/>
    </source>
</evidence>
<dbReference type="Pfam" id="PF03575">
    <property type="entry name" value="Peptidase_S51"/>
    <property type="match status" value="1"/>
</dbReference>
<dbReference type="PANTHER" id="PTHR20842">
    <property type="entry name" value="PROTEASE S51 ALPHA-ASPARTYL DIPEPTIDASE"/>
    <property type="match status" value="1"/>
</dbReference>
<evidence type="ECO:0000256" key="2">
    <source>
        <dbReference type="ARBA" id="ARBA00022670"/>
    </source>
</evidence>
<keyword evidence="3 5" id="KW-0378">Hydrolase</keyword>
<comment type="similarity">
    <text evidence="1">Belongs to the peptidase S51 family.</text>
</comment>
<dbReference type="EC" id="3.4.13.21" evidence="5"/>
<evidence type="ECO:0000256" key="4">
    <source>
        <dbReference type="ARBA" id="ARBA00022825"/>
    </source>
</evidence>
<keyword evidence="5" id="KW-0224">Dipeptidase</keyword>
<dbReference type="EMBL" id="JBCITK010000001">
    <property type="protein sequence ID" value="MEN0642453.1"/>
    <property type="molecule type" value="Genomic_DNA"/>
</dbReference>
<dbReference type="GO" id="GO:0016805">
    <property type="term" value="F:dipeptidase activity"/>
    <property type="evidence" value="ECO:0007669"/>
    <property type="project" value="UniProtKB-KW"/>
</dbReference>